<organism evidence="2 3">
    <name type="scientific">Salix suchowensis</name>
    <dbReference type="NCBI Taxonomy" id="1278906"/>
    <lineage>
        <taxon>Eukaryota</taxon>
        <taxon>Viridiplantae</taxon>
        <taxon>Streptophyta</taxon>
        <taxon>Embryophyta</taxon>
        <taxon>Tracheophyta</taxon>
        <taxon>Spermatophyta</taxon>
        <taxon>Magnoliopsida</taxon>
        <taxon>eudicotyledons</taxon>
        <taxon>Gunneridae</taxon>
        <taxon>Pentapetalae</taxon>
        <taxon>rosids</taxon>
        <taxon>fabids</taxon>
        <taxon>Malpighiales</taxon>
        <taxon>Salicaceae</taxon>
        <taxon>Saliceae</taxon>
        <taxon>Salix</taxon>
    </lineage>
</organism>
<dbReference type="PANTHER" id="PTHR34836">
    <property type="entry name" value="OS06G0188250 PROTEIN"/>
    <property type="match status" value="1"/>
</dbReference>
<reference evidence="2" key="1">
    <citation type="submission" date="2022-10" db="EMBL/GenBank/DDBJ databases">
        <authorList>
            <person name="Hyden B.L."/>
            <person name="Feng K."/>
            <person name="Yates T."/>
            <person name="Jawdy S."/>
            <person name="Smart L.B."/>
            <person name="Muchero W."/>
        </authorList>
    </citation>
    <scope>NUCLEOTIDE SEQUENCE</scope>
    <source>
        <tissue evidence="2">Shoot tip</tissue>
    </source>
</reference>
<dbReference type="PANTHER" id="PTHR34836:SF1">
    <property type="entry name" value="OS09G0428600 PROTEIN"/>
    <property type="match status" value="1"/>
</dbReference>
<keyword evidence="3" id="KW-1185">Reference proteome</keyword>
<accession>A0ABQ9AQG9</accession>
<evidence type="ECO:0000313" key="3">
    <source>
        <dbReference type="Proteomes" id="UP001141253"/>
    </source>
</evidence>
<evidence type="ECO:0000256" key="1">
    <source>
        <dbReference type="SAM" id="SignalP"/>
    </source>
</evidence>
<dbReference type="InterPro" id="IPR015683">
    <property type="entry name" value="Ionotropic_Glu_rcpt"/>
</dbReference>
<feature type="signal peptide" evidence="1">
    <location>
        <begin position="1"/>
        <end position="28"/>
    </location>
</feature>
<name>A0ABQ9AQG9_9ROSI</name>
<protein>
    <submittedName>
        <fullName evidence="2">Uncharacterized protein</fullName>
    </submittedName>
</protein>
<sequence length="139" mass="15341">MRKTPFKPVLSFLLVLCLKILFIEMGVAQNTTFIPVNVGVALDLGSDLDGKIALSCINMAVSDFYANHGDYKTRMVLTTRDSKKDVVGAAAAGSQSGTVASAFCTPHNRIGLLCTFKRGIFIWRSSDFRTLSKYREKHF</sequence>
<comment type="caution">
    <text evidence="2">The sequence shown here is derived from an EMBL/GenBank/DDBJ whole genome shotgun (WGS) entry which is preliminary data.</text>
</comment>
<keyword evidence="1" id="KW-0732">Signal</keyword>
<reference evidence="2" key="2">
    <citation type="journal article" date="2023" name="Int. J. Mol. Sci.">
        <title>De Novo Assembly and Annotation of 11 Diverse Shrub Willow (Salix) Genomes Reveals Novel Gene Organization in Sex-Linked Regions.</title>
        <authorList>
            <person name="Hyden B."/>
            <person name="Feng K."/>
            <person name="Yates T.B."/>
            <person name="Jawdy S."/>
            <person name="Cereghino C."/>
            <person name="Smart L.B."/>
            <person name="Muchero W."/>
        </authorList>
    </citation>
    <scope>NUCLEOTIDE SEQUENCE</scope>
    <source>
        <tissue evidence="2">Shoot tip</tissue>
    </source>
</reference>
<dbReference type="Proteomes" id="UP001141253">
    <property type="component" value="Chromosome 18"/>
</dbReference>
<feature type="chain" id="PRO_5045396686" evidence="1">
    <location>
        <begin position="29"/>
        <end position="139"/>
    </location>
</feature>
<proteinExistence type="predicted"/>
<gene>
    <name evidence="2" type="ORF">OIU77_005417</name>
</gene>
<dbReference type="EMBL" id="JAPFFI010000017">
    <property type="protein sequence ID" value="KAJ6354809.1"/>
    <property type="molecule type" value="Genomic_DNA"/>
</dbReference>
<evidence type="ECO:0000313" key="2">
    <source>
        <dbReference type="EMBL" id="KAJ6354809.1"/>
    </source>
</evidence>